<dbReference type="EMBL" id="PFAJ01000060">
    <property type="protein sequence ID" value="PIR96831.1"/>
    <property type="molecule type" value="Genomic_DNA"/>
</dbReference>
<dbReference type="AlphaFoldDB" id="A0A2H0VCN4"/>
<evidence type="ECO:0000313" key="3">
    <source>
        <dbReference type="Proteomes" id="UP000230557"/>
    </source>
</evidence>
<evidence type="ECO:0000256" key="1">
    <source>
        <dbReference type="SAM" id="Phobius"/>
    </source>
</evidence>
<gene>
    <name evidence="2" type="ORF">COT91_04550</name>
</gene>
<feature type="transmembrane region" description="Helical" evidence="1">
    <location>
        <begin position="62"/>
        <end position="82"/>
    </location>
</feature>
<accession>A0A2H0VCN4</accession>
<keyword evidence="1" id="KW-0812">Transmembrane</keyword>
<keyword evidence="1" id="KW-0472">Membrane</keyword>
<dbReference type="Proteomes" id="UP000230557">
    <property type="component" value="Unassembled WGS sequence"/>
</dbReference>
<proteinExistence type="predicted"/>
<keyword evidence="1" id="KW-1133">Transmembrane helix</keyword>
<sequence length="98" mass="10694">MKPKKRTINILVSCTLIFVFALSVPLYTLAIDLSDAENLASEINITTNHQTFGDVLLATLKGLLAMAFLAALIFIIFSGYQFTASQGDEKKLAKAKKV</sequence>
<name>A0A2H0VCN4_9BACT</name>
<protein>
    <submittedName>
        <fullName evidence="2">Uncharacterized protein</fullName>
    </submittedName>
</protein>
<organism evidence="2 3">
    <name type="scientific">Candidatus Doudnabacteria bacterium CG10_big_fil_rev_8_21_14_0_10_41_10</name>
    <dbReference type="NCBI Taxonomy" id="1974551"/>
    <lineage>
        <taxon>Bacteria</taxon>
        <taxon>Candidatus Doudnaibacteriota</taxon>
    </lineage>
</organism>
<comment type="caution">
    <text evidence="2">The sequence shown here is derived from an EMBL/GenBank/DDBJ whole genome shotgun (WGS) entry which is preliminary data.</text>
</comment>
<reference evidence="3" key="1">
    <citation type="submission" date="2017-09" db="EMBL/GenBank/DDBJ databases">
        <title>Depth-based differentiation of microbial function through sediment-hosted aquifers and enrichment of novel symbionts in the deep terrestrial subsurface.</title>
        <authorList>
            <person name="Probst A.J."/>
            <person name="Ladd B."/>
            <person name="Jarett J.K."/>
            <person name="Geller-Mcgrath D.E."/>
            <person name="Sieber C.M.K."/>
            <person name="Emerson J.B."/>
            <person name="Anantharaman K."/>
            <person name="Thomas B.C."/>
            <person name="Malmstrom R."/>
            <person name="Stieglmeier M."/>
            <person name="Klingl A."/>
            <person name="Woyke T."/>
            <person name="Ryan C.M."/>
            <person name="Banfield J.F."/>
        </authorList>
    </citation>
    <scope>NUCLEOTIDE SEQUENCE [LARGE SCALE GENOMIC DNA]</scope>
</reference>
<evidence type="ECO:0000313" key="2">
    <source>
        <dbReference type="EMBL" id="PIR96831.1"/>
    </source>
</evidence>